<sequence>MNILAWFGSLFSSSRSAGEANHKYVALILQESSYWATYRPQQAFGAQVGDYGVVEKDMGEFVRVGNIYEDDAIVKQVPELKNSSLKPKECVGLNKSVIAAKTAHKVNMSAGPKA</sequence>
<reference evidence="1" key="1">
    <citation type="submission" date="2019-01" db="EMBL/GenBank/DDBJ databases">
        <title>Draft genome sequences of three monokaryotic isolates of the white-rot basidiomycete fungus Dichomitus squalens.</title>
        <authorList>
            <consortium name="DOE Joint Genome Institute"/>
            <person name="Lopez S.C."/>
            <person name="Andreopoulos B."/>
            <person name="Pangilinan J."/>
            <person name="Lipzen A."/>
            <person name="Riley R."/>
            <person name="Ahrendt S."/>
            <person name="Ng V."/>
            <person name="Barry K."/>
            <person name="Daum C."/>
            <person name="Grigoriev I.V."/>
            <person name="Hilden K.S."/>
            <person name="Makela M.R."/>
            <person name="de Vries R.P."/>
        </authorList>
    </citation>
    <scope>NUCLEOTIDE SEQUENCE [LARGE SCALE GENOMIC DNA]</scope>
    <source>
        <strain evidence="1">OM18370.1</strain>
    </source>
</reference>
<protein>
    <submittedName>
        <fullName evidence="1">Uncharacterized protein</fullName>
    </submittedName>
</protein>
<dbReference type="Proteomes" id="UP000292957">
    <property type="component" value="Unassembled WGS sequence"/>
</dbReference>
<organism evidence="1">
    <name type="scientific">Dichomitus squalens</name>
    <dbReference type="NCBI Taxonomy" id="114155"/>
    <lineage>
        <taxon>Eukaryota</taxon>
        <taxon>Fungi</taxon>
        <taxon>Dikarya</taxon>
        <taxon>Basidiomycota</taxon>
        <taxon>Agaricomycotina</taxon>
        <taxon>Agaricomycetes</taxon>
        <taxon>Polyporales</taxon>
        <taxon>Polyporaceae</taxon>
        <taxon>Dichomitus</taxon>
    </lineage>
</organism>
<dbReference type="AlphaFoldDB" id="A0A4Q9M6K5"/>
<dbReference type="OrthoDB" id="2803529at2759"/>
<name>A0A4Q9M6K5_9APHY</name>
<gene>
    <name evidence="1" type="ORF">BD311DRAFT_743713</name>
</gene>
<evidence type="ECO:0000313" key="1">
    <source>
        <dbReference type="EMBL" id="TBU21236.1"/>
    </source>
</evidence>
<accession>A0A4Q9M6K5</accession>
<dbReference type="EMBL" id="ML143653">
    <property type="protein sequence ID" value="TBU21236.1"/>
    <property type="molecule type" value="Genomic_DNA"/>
</dbReference>
<proteinExistence type="predicted"/>